<gene>
    <name evidence="3" type="ORF">A9Q02_13610</name>
</gene>
<dbReference type="SUPFAM" id="SSF53756">
    <property type="entry name" value="UDP-Glycosyltransferase/glycogen phosphorylase"/>
    <property type="match status" value="1"/>
</dbReference>
<dbReference type="InterPro" id="IPR028098">
    <property type="entry name" value="Glyco_trans_4-like_N"/>
</dbReference>
<dbReference type="PANTHER" id="PTHR45947:SF3">
    <property type="entry name" value="SULFOQUINOVOSYL TRANSFERASE SQD2"/>
    <property type="match status" value="1"/>
</dbReference>
<dbReference type="InterPro" id="IPR050194">
    <property type="entry name" value="Glycosyltransferase_grp1"/>
</dbReference>
<sequence>MRVAIIHDYLNQYGGAERVLEALCELFPDAPVYTSIYDAEAMPGHYRTWDIRTSFMQRLPGWRKHFRRYFLLYPTAFESFDFSEYDLLISSSSAYAKGVMPRPGALHICYCHTPMRFAWRTREYIEREEITGLQRVLLPIGLTYVRLWDVSTANRVDRFVANSYEVAGRIARYYGRSSQVIAPPVDLPPYEPRPTGDFYLAGGRLIPYKRIELIIEAFTKLRLPLKVFGDGRDRQRLQQLAGPNIEFLGWVDEATRCDLFARCRAFIFPGEEDFGITPLEAMAAGRPVIAYGAGGALETVIDGVTGRFFHQQTAAAVAAAVAASHADWYDQAAIRRHAEQYRRDLFLSRMRTLIDETLQDHQQQRLPHVRS</sequence>
<keyword evidence="4" id="KW-1185">Reference proteome</keyword>
<dbReference type="AlphaFoldDB" id="A0A2H3KLY9"/>
<dbReference type="EMBL" id="LYXE01000083">
    <property type="protein sequence ID" value="PDV99111.1"/>
    <property type="molecule type" value="Genomic_DNA"/>
</dbReference>
<proteinExistence type="predicted"/>
<dbReference type="Proteomes" id="UP000220922">
    <property type="component" value="Unassembled WGS sequence"/>
</dbReference>
<accession>A0A2H3KLY9</accession>
<evidence type="ECO:0000313" key="3">
    <source>
        <dbReference type="EMBL" id="PDV99111.1"/>
    </source>
</evidence>
<dbReference type="PANTHER" id="PTHR45947">
    <property type="entry name" value="SULFOQUINOVOSYL TRANSFERASE SQD2"/>
    <property type="match status" value="1"/>
</dbReference>
<evidence type="ECO:0000313" key="4">
    <source>
        <dbReference type="Proteomes" id="UP000220922"/>
    </source>
</evidence>
<dbReference type="Pfam" id="PF13439">
    <property type="entry name" value="Glyco_transf_4"/>
    <property type="match status" value="1"/>
</dbReference>
<comment type="caution">
    <text evidence="3">The sequence shown here is derived from an EMBL/GenBank/DDBJ whole genome shotgun (WGS) entry which is preliminary data.</text>
</comment>
<organism evidence="3 4">
    <name type="scientific">Candidatus Chloroploca asiatica</name>
    <dbReference type="NCBI Taxonomy" id="1506545"/>
    <lineage>
        <taxon>Bacteria</taxon>
        <taxon>Bacillati</taxon>
        <taxon>Chloroflexota</taxon>
        <taxon>Chloroflexia</taxon>
        <taxon>Chloroflexales</taxon>
        <taxon>Chloroflexineae</taxon>
        <taxon>Oscillochloridaceae</taxon>
        <taxon>Candidatus Chloroploca</taxon>
    </lineage>
</organism>
<protein>
    <submittedName>
        <fullName evidence="3">Glycosyl transferase</fullName>
    </submittedName>
</protein>
<feature type="domain" description="Glycosyltransferase subfamily 4-like N-terminal" evidence="2">
    <location>
        <begin position="13"/>
        <end position="187"/>
    </location>
</feature>
<dbReference type="Pfam" id="PF00534">
    <property type="entry name" value="Glycos_transf_1"/>
    <property type="match status" value="1"/>
</dbReference>
<dbReference type="GO" id="GO:0016757">
    <property type="term" value="F:glycosyltransferase activity"/>
    <property type="evidence" value="ECO:0007669"/>
    <property type="project" value="InterPro"/>
</dbReference>
<name>A0A2H3KLY9_9CHLR</name>
<dbReference type="OrthoDB" id="9801609at2"/>
<evidence type="ECO:0000259" key="1">
    <source>
        <dbReference type="Pfam" id="PF00534"/>
    </source>
</evidence>
<dbReference type="InterPro" id="IPR001296">
    <property type="entry name" value="Glyco_trans_1"/>
</dbReference>
<dbReference type="RefSeq" id="WP_097652452.1">
    <property type="nucleotide sequence ID" value="NZ_LYXE01000083.1"/>
</dbReference>
<dbReference type="Gene3D" id="3.40.50.2000">
    <property type="entry name" value="Glycogen Phosphorylase B"/>
    <property type="match status" value="2"/>
</dbReference>
<feature type="domain" description="Glycosyl transferase family 1" evidence="1">
    <location>
        <begin position="197"/>
        <end position="336"/>
    </location>
</feature>
<keyword evidence="3" id="KW-0808">Transferase</keyword>
<evidence type="ECO:0000259" key="2">
    <source>
        <dbReference type="Pfam" id="PF13439"/>
    </source>
</evidence>
<reference evidence="3 4" key="1">
    <citation type="submission" date="2016-05" db="EMBL/GenBank/DDBJ databases">
        <authorList>
            <person name="Lavstsen T."/>
            <person name="Jespersen J.S."/>
        </authorList>
    </citation>
    <scope>NUCLEOTIDE SEQUENCE [LARGE SCALE GENOMIC DNA]</scope>
    <source>
        <strain evidence="3 4">B7-9</strain>
    </source>
</reference>